<dbReference type="InParanoid" id="A0A1X7VFX9"/>
<dbReference type="EnsemblMetazoa" id="Aqu2.1.38961_001">
    <property type="protein sequence ID" value="Aqu2.1.38961_001"/>
    <property type="gene ID" value="Aqu2.1.38961"/>
</dbReference>
<protein>
    <submittedName>
        <fullName evidence="1">Uncharacterized protein</fullName>
    </submittedName>
</protein>
<accession>A0A1X7VFX9</accession>
<evidence type="ECO:0000313" key="1">
    <source>
        <dbReference type="EnsemblMetazoa" id="Aqu2.1.38961_001"/>
    </source>
</evidence>
<proteinExistence type="predicted"/>
<organism evidence="1">
    <name type="scientific">Amphimedon queenslandica</name>
    <name type="common">Sponge</name>
    <dbReference type="NCBI Taxonomy" id="400682"/>
    <lineage>
        <taxon>Eukaryota</taxon>
        <taxon>Metazoa</taxon>
        <taxon>Porifera</taxon>
        <taxon>Demospongiae</taxon>
        <taxon>Heteroscleromorpha</taxon>
        <taxon>Haplosclerida</taxon>
        <taxon>Niphatidae</taxon>
        <taxon>Amphimedon</taxon>
    </lineage>
</organism>
<name>A0A1X7VFX9_AMPQE</name>
<dbReference type="AlphaFoldDB" id="A0A1X7VFX9"/>
<reference evidence="1" key="1">
    <citation type="submission" date="2017-05" db="UniProtKB">
        <authorList>
            <consortium name="EnsemblMetazoa"/>
        </authorList>
    </citation>
    <scope>IDENTIFICATION</scope>
</reference>
<sequence length="51" mass="5655">MEQVWMLFPGFTLLNEPDSGVLFICHEVNSGNIISDGAEVGETRTKKLAME</sequence>